<evidence type="ECO:0000259" key="1">
    <source>
        <dbReference type="PROSITE" id="PS51352"/>
    </source>
</evidence>
<dbReference type="STRING" id="86166.TAGGR_1231"/>
<feature type="domain" description="Thioredoxin" evidence="1">
    <location>
        <begin position="3"/>
        <end position="120"/>
    </location>
</feature>
<sequence>MSCLKKFIVPAFIILFLFIGIADCKDKKPVILYLFWAEGCPYCAKEKIFLSELKKKYPSLQIKDYDVSVPASVELLKTMSKAYKINPTGVPVTFIGSKALIGFSEKTASQIEEAVNYCLKNICEDPLYKK</sequence>
<dbReference type="AlphaFoldDB" id="A0A0U9HLV8"/>
<dbReference type="GO" id="GO:0016853">
    <property type="term" value="F:isomerase activity"/>
    <property type="evidence" value="ECO:0007669"/>
    <property type="project" value="UniProtKB-KW"/>
</dbReference>
<evidence type="ECO:0000313" key="3">
    <source>
        <dbReference type="Proteomes" id="UP000054976"/>
    </source>
</evidence>
<dbReference type="PROSITE" id="PS51354">
    <property type="entry name" value="GLUTAREDOXIN_2"/>
    <property type="match status" value="1"/>
</dbReference>
<dbReference type="InterPro" id="IPR036249">
    <property type="entry name" value="Thioredoxin-like_sf"/>
</dbReference>
<dbReference type="SUPFAM" id="SSF52833">
    <property type="entry name" value="Thioredoxin-like"/>
    <property type="match status" value="1"/>
</dbReference>
<dbReference type="OrthoDB" id="9798180at2"/>
<dbReference type="Gene3D" id="3.40.30.10">
    <property type="entry name" value="Glutaredoxin"/>
    <property type="match status" value="1"/>
</dbReference>
<keyword evidence="2" id="KW-0413">Isomerase</keyword>
<keyword evidence="3" id="KW-1185">Reference proteome</keyword>
<gene>
    <name evidence="2" type="ORF">TAGGR_1231</name>
</gene>
<name>A0A0U9HLV8_9BACT</name>
<accession>A0A0U9HLV8</accession>
<dbReference type="PROSITE" id="PS51352">
    <property type="entry name" value="THIOREDOXIN_2"/>
    <property type="match status" value="1"/>
</dbReference>
<evidence type="ECO:0000313" key="2">
    <source>
        <dbReference type="EMBL" id="GAQ94060.1"/>
    </source>
</evidence>
<dbReference type="Proteomes" id="UP000054976">
    <property type="component" value="Unassembled WGS sequence"/>
</dbReference>
<proteinExistence type="predicted"/>
<dbReference type="EMBL" id="BCNO01000001">
    <property type="protein sequence ID" value="GAQ94060.1"/>
    <property type="molecule type" value="Genomic_DNA"/>
</dbReference>
<comment type="caution">
    <text evidence="2">The sequence shown here is derived from an EMBL/GenBank/DDBJ whole genome shotgun (WGS) entry which is preliminary data.</text>
</comment>
<dbReference type="InterPro" id="IPR013766">
    <property type="entry name" value="Thioredoxin_domain"/>
</dbReference>
<reference evidence="3" key="1">
    <citation type="submission" date="2016-01" db="EMBL/GenBank/DDBJ databases">
        <title>Draft genome sequence of Thermodesulfovibrio aggregans strain TGE-P1.</title>
        <authorList>
            <person name="Sekiguchi Y."/>
            <person name="Ohashi A."/>
            <person name="Matsuura N."/>
            <person name="Tourlousse M.D."/>
        </authorList>
    </citation>
    <scope>NUCLEOTIDE SEQUENCE [LARGE SCALE GENOMIC DNA]</scope>
    <source>
        <strain evidence="3">TGE-P1</strain>
    </source>
</reference>
<dbReference type="CDD" id="cd02947">
    <property type="entry name" value="TRX_family"/>
    <property type="match status" value="1"/>
</dbReference>
<organism evidence="2 3">
    <name type="scientific">Thermodesulfovibrio aggregans</name>
    <dbReference type="NCBI Taxonomy" id="86166"/>
    <lineage>
        <taxon>Bacteria</taxon>
        <taxon>Pseudomonadati</taxon>
        <taxon>Nitrospirota</taxon>
        <taxon>Thermodesulfovibrionia</taxon>
        <taxon>Thermodesulfovibrionales</taxon>
        <taxon>Thermodesulfovibrionaceae</taxon>
        <taxon>Thermodesulfovibrio</taxon>
    </lineage>
</organism>
<dbReference type="RefSeq" id="WP_153000407.1">
    <property type="nucleotide sequence ID" value="NZ_BCNO01000001.1"/>
</dbReference>
<protein>
    <submittedName>
        <fullName evidence="2">Thiol-disulfide isomerase or thioredoxin</fullName>
    </submittedName>
</protein>